<evidence type="ECO:0000313" key="1">
    <source>
        <dbReference type="EMBL" id="KAH3839577.1"/>
    </source>
</evidence>
<dbReference type="Proteomes" id="UP000828390">
    <property type="component" value="Unassembled WGS sequence"/>
</dbReference>
<protein>
    <submittedName>
        <fullName evidence="1">Uncharacterized protein</fullName>
    </submittedName>
</protein>
<comment type="caution">
    <text evidence="1">The sequence shown here is derived from an EMBL/GenBank/DDBJ whole genome shotgun (WGS) entry which is preliminary data.</text>
</comment>
<dbReference type="AlphaFoldDB" id="A0A9D4KHY3"/>
<reference evidence="1" key="2">
    <citation type="submission" date="2020-11" db="EMBL/GenBank/DDBJ databases">
        <authorList>
            <person name="McCartney M.A."/>
            <person name="Auch B."/>
            <person name="Kono T."/>
            <person name="Mallez S."/>
            <person name="Becker A."/>
            <person name="Gohl D.M."/>
            <person name="Silverstein K.A.T."/>
            <person name="Koren S."/>
            <person name="Bechman K.B."/>
            <person name="Herman A."/>
            <person name="Abrahante J.E."/>
            <person name="Garbe J."/>
        </authorList>
    </citation>
    <scope>NUCLEOTIDE SEQUENCE</scope>
    <source>
        <strain evidence="1">Duluth1</strain>
        <tissue evidence="1">Whole animal</tissue>
    </source>
</reference>
<sequence>MSGPGIKRPHTPLQVSYVGVTRKQAAEGANPSTKRASKRYCWDIGLADVRWLGFGQT</sequence>
<dbReference type="EMBL" id="JAIWYP010000004">
    <property type="protein sequence ID" value="KAH3839577.1"/>
    <property type="molecule type" value="Genomic_DNA"/>
</dbReference>
<evidence type="ECO:0000313" key="2">
    <source>
        <dbReference type="Proteomes" id="UP000828390"/>
    </source>
</evidence>
<name>A0A9D4KHY3_DREPO</name>
<keyword evidence="2" id="KW-1185">Reference proteome</keyword>
<reference evidence="1" key="1">
    <citation type="journal article" date="2019" name="bioRxiv">
        <title>The Genome of the Zebra Mussel, Dreissena polymorpha: A Resource for Invasive Species Research.</title>
        <authorList>
            <person name="McCartney M.A."/>
            <person name="Auch B."/>
            <person name="Kono T."/>
            <person name="Mallez S."/>
            <person name="Zhang Y."/>
            <person name="Obille A."/>
            <person name="Becker A."/>
            <person name="Abrahante J.E."/>
            <person name="Garbe J."/>
            <person name="Badalamenti J.P."/>
            <person name="Herman A."/>
            <person name="Mangelson H."/>
            <person name="Liachko I."/>
            <person name="Sullivan S."/>
            <person name="Sone E.D."/>
            <person name="Koren S."/>
            <person name="Silverstein K.A.T."/>
            <person name="Beckman K.B."/>
            <person name="Gohl D.M."/>
        </authorList>
    </citation>
    <scope>NUCLEOTIDE SEQUENCE</scope>
    <source>
        <strain evidence="1">Duluth1</strain>
        <tissue evidence="1">Whole animal</tissue>
    </source>
</reference>
<proteinExistence type="predicted"/>
<organism evidence="1 2">
    <name type="scientific">Dreissena polymorpha</name>
    <name type="common">Zebra mussel</name>
    <name type="synonym">Mytilus polymorpha</name>
    <dbReference type="NCBI Taxonomy" id="45954"/>
    <lineage>
        <taxon>Eukaryota</taxon>
        <taxon>Metazoa</taxon>
        <taxon>Spiralia</taxon>
        <taxon>Lophotrochozoa</taxon>
        <taxon>Mollusca</taxon>
        <taxon>Bivalvia</taxon>
        <taxon>Autobranchia</taxon>
        <taxon>Heteroconchia</taxon>
        <taxon>Euheterodonta</taxon>
        <taxon>Imparidentia</taxon>
        <taxon>Neoheterodontei</taxon>
        <taxon>Myida</taxon>
        <taxon>Dreissenoidea</taxon>
        <taxon>Dreissenidae</taxon>
        <taxon>Dreissena</taxon>
    </lineage>
</organism>
<accession>A0A9D4KHY3</accession>
<gene>
    <name evidence="1" type="ORF">DPMN_113009</name>
</gene>